<dbReference type="Proteomes" id="UP000238083">
    <property type="component" value="Unassembled WGS sequence"/>
</dbReference>
<organism evidence="3 4">
    <name type="scientific">Kineococcus rhizosphaerae</name>
    <dbReference type="NCBI Taxonomy" id="559628"/>
    <lineage>
        <taxon>Bacteria</taxon>
        <taxon>Bacillati</taxon>
        <taxon>Actinomycetota</taxon>
        <taxon>Actinomycetes</taxon>
        <taxon>Kineosporiales</taxon>
        <taxon>Kineosporiaceae</taxon>
        <taxon>Kineococcus</taxon>
    </lineage>
</organism>
<reference evidence="3 4" key="1">
    <citation type="submission" date="2018-03" db="EMBL/GenBank/DDBJ databases">
        <title>Genomic Encyclopedia of Archaeal and Bacterial Type Strains, Phase II (KMG-II): from individual species to whole genera.</title>
        <authorList>
            <person name="Goeker M."/>
        </authorList>
    </citation>
    <scope>NUCLEOTIDE SEQUENCE [LARGE SCALE GENOMIC DNA]</scope>
    <source>
        <strain evidence="3 4">DSM 19711</strain>
    </source>
</reference>
<dbReference type="OrthoDB" id="4578483at2"/>
<dbReference type="SUPFAM" id="SSF52507">
    <property type="entry name" value="Homo-oligomeric flavin-containing Cys decarboxylases, HFCD"/>
    <property type="match status" value="1"/>
</dbReference>
<protein>
    <submittedName>
        <fullName evidence="3">Flavoprotein</fullName>
    </submittedName>
</protein>
<dbReference type="AlphaFoldDB" id="A0A2T0QYR6"/>
<proteinExistence type="predicted"/>
<gene>
    <name evidence="3" type="ORF">CLV37_113139</name>
</gene>
<name>A0A2T0QYR6_9ACTN</name>
<dbReference type="GO" id="GO:0071513">
    <property type="term" value="C:phosphopantothenoylcysteine decarboxylase complex"/>
    <property type="evidence" value="ECO:0007669"/>
    <property type="project" value="TreeGrafter"/>
</dbReference>
<dbReference type="Gene3D" id="3.40.50.1950">
    <property type="entry name" value="Flavin prenyltransferase-like"/>
    <property type="match status" value="1"/>
</dbReference>
<evidence type="ECO:0000313" key="3">
    <source>
        <dbReference type="EMBL" id="PRY11515.1"/>
    </source>
</evidence>
<dbReference type="RefSeq" id="WP_106214502.1">
    <property type="nucleotide sequence ID" value="NZ_PVZF01000013.1"/>
</dbReference>
<dbReference type="GO" id="GO:0010181">
    <property type="term" value="F:FMN binding"/>
    <property type="evidence" value="ECO:0007669"/>
    <property type="project" value="TreeGrafter"/>
</dbReference>
<keyword evidence="4" id="KW-1185">Reference proteome</keyword>
<sequence>MSTTETRTGTSTGTTTETTAAGQSPPRLGAHRLLYVASGGLQAMFVPMWLQWLRTSYPDLAVRYVVTRSATRFTTRTSLAVAAGDAEGMVDEWPEQPESALHVDLALWPDAVLVHPATFDFVARLSAGFGDSPAMLALQCTTAPIVICPALPPNGFRNPAYRRNVSELAERENVTVLPPVRGRSMSTGHEGVGTVAHLPTAIASLEELREWVAGDA</sequence>
<dbReference type="InterPro" id="IPR003382">
    <property type="entry name" value="Flavoprotein"/>
</dbReference>
<comment type="caution">
    <text evidence="3">The sequence shown here is derived from an EMBL/GenBank/DDBJ whole genome shotgun (WGS) entry which is preliminary data.</text>
</comment>
<dbReference type="GO" id="GO:0015937">
    <property type="term" value="P:coenzyme A biosynthetic process"/>
    <property type="evidence" value="ECO:0007669"/>
    <property type="project" value="TreeGrafter"/>
</dbReference>
<dbReference type="EMBL" id="PVZF01000013">
    <property type="protein sequence ID" value="PRY11515.1"/>
    <property type="molecule type" value="Genomic_DNA"/>
</dbReference>
<dbReference type="InterPro" id="IPR036551">
    <property type="entry name" value="Flavin_trans-like"/>
</dbReference>
<dbReference type="Pfam" id="PF02441">
    <property type="entry name" value="Flavoprotein"/>
    <property type="match status" value="1"/>
</dbReference>
<accession>A0A2T0QYR6</accession>
<dbReference type="PANTHER" id="PTHR14359">
    <property type="entry name" value="HOMO-OLIGOMERIC FLAVIN CONTAINING CYS DECARBOXYLASE FAMILY"/>
    <property type="match status" value="1"/>
</dbReference>
<evidence type="ECO:0000313" key="4">
    <source>
        <dbReference type="Proteomes" id="UP000238083"/>
    </source>
</evidence>
<feature type="compositionally biased region" description="Low complexity" evidence="1">
    <location>
        <begin position="1"/>
        <end position="19"/>
    </location>
</feature>
<dbReference type="GO" id="GO:0004633">
    <property type="term" value="F:phosphopantothenoylcysteine decarboxylase activity"/>
    <property type="evidence" value="ECO:0007669"/>
    <property type="project" value="TreeGrafter"/>
</dbReference>
<evidence type="ECO:0000259" key="2">
    <source>
        <dbReference type="Pfam" id="PF02441"/>
    </source>
</evidence>
<evidence type="ECO:0000256" key="1">
    <source>
        <dbReference type="SAM" id="MobiDB-lite"/>
    </source>
</evidence>
<feature type="region of interest" description="Disordered" evidence="1">
    <location>
        <begin position="1"/>
        <end position="25"/>
    </location>
</feature>
<dbReference type="PANTHER" id="PTHR14359:SF6">
    <property type="entry name" value="PHOSPHOPANTOTHENOYLCYSTEINE DECARBOXYLASE"/>
    <property type="match status" value="1"/>
</dbReference>
<feature type="domain" description="Flavoprotein" evidence="2">
    <location>
        <begin position="32"/>
        <end position="175"/>
    </location>
</feature>